<dbReference type="InterPro" id="IPR001683">
    <property type="entry name" value="PX_dom"/>
</dbReference>
<dbReference type="CDD" id="cd06093">
    <property type="entry name" value="PX_domain"/>
    <property type="match status" value="1"/>
</dbReference>
<reference evidence="3 4" key="1">
    <citation type="journal article" date="2006" name="Nature">
        <title>Global trends of whole-genome duplications revealed by the ciliate Paramecium tetraurelia.</title>
        <authorList>
            <consortium name="Genoscope"/>
            <person name="Aury J.-M."/>
            <person name="Jaillon O."/>
            <person name="Duret L."/>
            <person name="Noel B."/>
            <person name="Jubin C."/>
            <person name="Porcel B.M."/>
            <person name="Segurens B."/>
            <person name="Daubin V."/>
            <person name="Anthouard V."/>
            <person name="Aiach N."/>
            <person name="Arnaiz O."/>
            <person name="Billaut A."/>
            <person name="Beisson J."/>
            <person name="Blanc I."/>
            <person name="Bouhouche K."/>
            <person name="Camara F."/>
            <person name="Duharcourt S."/>
            <person name="Guigo R."/>
            <person name="Gogendeau D."/>
            <person name="Katinka M."/>
            <person name="Keller A.-M."/>
            <person name="Kissmehl R."/>
            <person name="Klotz C."/>
            <person name="Koll F."/>
            <person name="Le Moue A."/>
            <person name="Lepere C."/>
            <person name="Malinsky S."/>
            <person name="Nowacki M."/>
            <person name="Nowak J.K."/>
            <person name="Plattner H."/>
            <person name="Poulain J."/>
            <person name="Ruiz F."/>
            <person name="Serrano V."/>
            <person name="Zagulski M."/>
            <person name="Dessen P."/>
            <person name="Betermier M."/>
            <person name="Weissenbach J."/>
            <person name="Scarpelli C."/>
            <person name="Schachter V."/>
            <person name="Sperling L."/>
            <person name="Meyer E."/>
            <person name="Cohen J."/>
            <person name="Wincker P."/>
        </authorList>
    </citation>
    <scope>NUCLEOTIDE SEQUENCE [LARGE SCALE GENOMIC DNA]</scope>
    <source>
        <strain evidence="3 4">Stock d4-2</strain>
    </source>
</reference>
<dbReference type="InParanoid" id="A0DSV8"/>
<dbReference type="PANTHER" id="PTHR10555">
    <property type="entry name" value="SORTING NEXIN"/>
    <property type="match status" value="1"/>
</dbReference>
<name>A0DSV8_PARTE</name>
<dbReference type="PROSITE" id="PS50195">
    <property type="entry name" value="PX"/>
    <property type="match status" value="1"/>
</dbReference>
<dbReference type="OrthoDB" id="300396at2759"/>
<dbReference type="AlphaFoldDB" id="A0DSV8"/>
<dbReference type="SMART" id="SM00312">
    <property type="entry name" value="PX"/>
    <property type="match status" value="1"/>
</dbReference>
<feature type="coiled-coil region" evidence="1">
    <location>
        <begin position="408"/>
        <end position="435"/>
    </location>
</feature>
<evidence type="ECO:0000259" key="2">
    <source>
        <dbReference type="PROSITE" id="PS50195"/>
    </source>
</evidence>
<dbReference type="eggNOG" id="KOG2273">
    <property type="taxonomic scope" value="Eukaryota"/>
</dbReference>
<keyword evidence="4" id="KW-1185">Reference proteome</keyword>
<gene>
    <name evidence="3" type="ORF">GSPATT00019818001</name>
</gene>
<dbReference type="STRING" id="5888.A0DSV8"/>
<dbReference type="EMBL" id="CT868563">
    <property type="protein sequence ID" value="CAK86125.1"/>
    <property type="molecule type" value="Genomic_DNA"/>
</dbReference>
<dbReference type="GeneID" id="5039307"/>
<dbReference type="PANTHER" id="PTHR10555:SF170">
    <property type="entry name" value="FI18122P1"/>
    <property type="match status" value="1"/>
</dbReference>
<dbReference type="Pfam" id="PF00787">
    <property type="entry name" value="PX"/>
    <property type="match status" value="1"/>
</dbReference>
<dbReference type="SUPFAM" id="SSF64268">
    <property type="entry name" value="PX domain"/>
    <property type="match status" value="1"/>
</dbReference>
<dbReference type="OMA" id="KCELLRH"/>
<accession>A0DSV8</accession>
<dbReference type="RefSeq" id="XP_001453522.1">
    <property type="nucleotide sequence ID" value="XM_001453485.1"/>
</dbReference>
<dbReference type="GO" id="GO:0005768">
    <property type="term" value="C:endosome"/>
    <property type="evidence" value="ECO:0000318"/>
    <property type="project" value="GO_Central"/>
</dbReference>
<proteinExistence type="predicted"/>
<evidence type="ECO:0000313" key="4">
    <source>
        <dbReference type="Proteomes" id="UP000000600"/>
    </source>
</evidence>
<dbReference type="GO" id="GO:0035091">
    <property type="term" value="F:phosphatidylinositol binding"/>
    <property type="evidence" value="ECO:0000318"/>
    <property type="project" value="GO_Central"/>
</dbReference>
<evidence type="ECO:0000313" key="3">
    <source>
        <dbReference type="EMBL" id="CAK86125.1"/>
    </source>
</evidence>
<feature type="domain" description="PX" evidence="2">
    <location>
        <begin position="144"/>
        <end position="262"/>
    </location>
</feature>
<dbReference type="InterPro" id="IPR036871">
    <property type="entry name" value="PX_dom_sf"/>
</dbReference>
<dbReference type="Gene3D" id="3.30.1520.10">
    <property type="entry name" value="Phox-like domain"/>
    <property type="match status" value="1"/>
</dbReference>
<sequence length="551" mass="65361">MDQQHNQDEVQQKEILLKTEILDKGYDPERFINFMELQKDNGGQDIDMWTYQELILAITSFQQSSQPQLDQQFQSFAYDRKSDIEDKKLSYVDQHQESQNSTFLNQQKEQESQPNKDLNIKLDQSQIHLCKVQDKKQILQSNEINVYITKYQRIPGGIFSSSYYSYTVQTDPIGWTVSRRYSDFLWLRDLLCKIYPGKSVNSQNLNQIAPVSKKSVLKNENEMYIKKRMKYLEKFLKSIFKCELLRHDKWFFAFLSSKDEKDFKQIQKLSTQVQKVTKLEQIISMDGKIQLENNENINVYNIEATQLVNSVDICYRKLRKSSKQLLLDFDQLSNTVFNMGSTCAELYQLSNKFNQSIPLGKISKLDILNISMNNMFVQWGDNLTAQIKIVQEELCYFFKFHHHSILILKEFMKQKEQAQQEYERFKCRLEQKKNKLFTTQDLSRWEIPAIQLKALQDSNLTQNKEISFQIMLPQETEVQEDLRKFLTYYNNQQSVEVTKLLENTVSEFSEHFKTFCSLQKEQLAEQKLIWDQSILNLTNLQFPKELIKKST</sequence>
<dbReference type="Proteomes" id="UP000000600">
    <property type="component" value="Unassembled WGS sequence"/>
</dbReference>
<dbReference type="HOGENOM" id="CLU_028710_0_0_1"/>
<organism evidence="3 4">
    <name type="scientific">Paramecium tetraurelia</name>
    <dbReference type="NCBI Taxonomy" id="5888"/>
    <lineage>
        <taxon>Eukaryota</taxon>
        <taxon>Sar</taxon>
        <taxon>Alveolata</taxon>
        <taxon>Ciliophora</taxon>
        <taxon>Intramacronucleata</taxon>
        <taxon>Oligohymenophorea</taxon>
        <taxon>Peniculida</taxon>
        <taxon>Parameciidae</taxon>
        <taxon>Paramecium</taxon>
    </lineage>
</organism>
<evidence type="ECO:0000256" key="1">
    <source>
        <dbReference type="SAM" id="Coils"/>
    </source>
</evidence>
<protein>
    <recommendedName>
        <fullName evidence="2">PX domain-containing protein</fullName>
    </recommendedName>
</protein>
<dbReference type="KEGG" id="ptm:GSPATT00019818001"/>
<keyword evidence="1" id="KW-0175">Coiled coil</keyword>